<keyword evidence="7 15" id="KW-0808">Transferase</keyword>
<dbReference type="OrthoDB" id="9777147at2"/>
<evidence type="ECO:0000256" key="10">
    <source>
        <dbReference type="ARBA" id="ARBA00023098"/>
    </source>
</evidence>
<feature type="compositionally biased region" description="Polar residues" evidence="16">
    <location>
        <begin position="1"/>
        <end position="10"/>
    </location>
</feature>
<evidence type="ECO:0000256" key="12">
    <source>
        <dbReference type="ARBA" id="ARBA00023209"/>
    </source>
</evidence>
<keyword evidence="6" id="KW-0444">Lipid biosynthesis</keyword>
<evidence type="ECO:0000256" key="11">
    <source>
        <dbReference type="ARBA" id="ARBA00023136"/>
    </source>
</evidence>
<dbReference type="InterPro" id="IPR004533">
    <property type="entry name" value="CDP-diaglyc--ser_O-PTrfase"/>
</dbReference>
<evidence type="ECO:0000256" key="7">
    <source>
        <dbReference type="ARBA" id="ARBA00022679"/>
    </source>
</evidence>
<evidence type="ECO:0000256" key="16">
    <source>
        <dbReference type="SAM" id="MobiDB-lite"/>
    </source>
</evidence>
<dbReference type="InterPro" id="IPR043130">
    <property type="entry name" value="CDP-OH_PTrfase_TM_dom"/>
</dbReference>
<evidence type="ECO:0000256" key="3">
    <source>
        <dbReference type="ARBA" id="ARBA00010441"/>
    </source>
</evidence>
<dbReference type="InterPro" id="IPR048254">
    <property type="entry name" value="CDP_ALCOHOL_P_TRANSF_CS"/>
</dbReference>
<feature type="transmembrane region" description="Helical" evidence="17">
    <location>
        <begin position="60"/>
        <end position="80"/>
    </location>
</feature>
<dbReference type="PANTHER" id="PTHR14269">
    <property type="entry name" value="CDP-DIACYLGLYCEROL--GLYCEROL-3-PHOSPHATE 3-PHOSPHATIDYLTRANSFERASE-RELATED"/>
    <property type="match status" value="1"/>
</dbReference>
<dbReference type="PANTHER" id="PTHR14269:SF61">
    <property type="entry name" value="CDP-DIACYLGLYCEROL--SERINE O-PHOSPHATIDYLTRANSFERASE"/>
    <property type="match status" value="1"/>
</dbReference>
<evidence type="ECO:0000256" key="6">
    <source>
        <dbReference type="ARBA" id="ARBA00022516"/>
    </source>
</evidence>
<evidence type="ECO:0000256" key="8">
    <source>
        <dbReference type="ARBA" id="ARBA00022692"/>
    </source>
</evidence>
<protein>
    <recommendedName>
        <fullName evidence="5">CDP-diacylglycerol--serine O-phosphatidyltransferase</fullName>
        <ecNumber evidence="4">2.7.8.8</ecNumber>
    </recommendedName>
    <alternativeName>
        <fullName evidence="14">Phosphatidylserine synthase</fullName>
    </alternativeName>
</protein>
<evidence type="ECO:0000256" key="1">
    <source>
        <dbReference type="ARBA" id="ARBA00000287"/>
    </source>
</evidence>
<comment type="similarity">
    <text evidence="3 15">Belongs to the CDP-alcohol phosphatidyltransferase class-I family.</text>
</comment>
<evidence type="ECO:0000256" key="15">
    <source>
        <dbReference type="RuleBase" id="RU003750"/>
    </source>
</evidence>
<keyword evidence="12" id="KW-0594">Phospholipid biosynthesis</keyword>
<keyword evidence="13" id="KW-1208">Phospholipid metabolism</keyword>
<dbReference type="NCBIfam" id="TIGR00473">
    <property type="entry name" value="pssA"/>
    <property type="match status" value="1"/>
</dbReference>
<name>Q3AS23_CHLCH</name>
<feature type="transmembrane region" description="Helical" evidence="17">
    <location>
        <begin position="118"/>
        <end position="140"/>
    </location>
</feature>
<evidence type="ECO:0000256" key="5">
    <source>
        <dbReference type="ARBA" id="ARBA00017171"/>
    </source>
</evidence>
<keyword evidence="10" id="KW-0443">Lipid metabolism</keyword>
<dbReference type="STRING" id="340177.Cag_0939"/>
<dbReference type="EC" id="2.7.8.8" evidence="4"/>
<keyword evidence="11 17" id="KW-0472">Membrane</keyword>
<dbReference type="eggNOG" id="COG1183">
    <property type="taxonomic scope" value="Bacteria"/>
</dbReference>
<evidence type="ECO:0000256" key="17">
    <source>
        <dbReference type="SAM" id="Phobius"/>
    </source>
</evidence>
<sequence length="267" mass="29286">MVDKNQQPSFKQYPPFLKGGDGERSRRFPMVSRSFVPSVFTVMNMVSGYISIVMSGEGSFVAACWFIILAAFFDTIDGFVARITKGTSDFGVELDSLSDLVSFGAAPAYLVYSYGLEGLPNMAGILISSLLMIGSGLRLARFNINVIGYEKSSFSGLPTPAQALTITGFVLWMSATPLFAPELMRQVLAGLSITLAILMVSKVNYDALPKPTADSFRQHPVQMSLYILALFAVLLFHAKAFFLAMLLYILLGVVRSIALSWRRVWQA</sequence>
<dbReference type="GO" id="GO:0003882">
    <property type="term" value="F:CDP-diacylglycerol-serine O-phosphatidyltransferase activity"/>
    <property type="evidence" value="ECO:0007669"/>
    <property type="project" value="UniProtKB-EC"/>
</dbReference>
<proteinExistence type="inferred from homology"/>
<dbReference type="Gene3D" id="1.20.120.1760">
    <property type="match status" value="1"/>
</dbReference>
<dbReference type="AlphaFoldDB" id="Q3AS23"/>
<evidence type="ECO:0000256" key="4">
    <source>
        <dbReference type="ARBA" id="ARBA00013174"/>
    </source>
</evidence>
<evidence type="ECO:0000313" key="18">
    <source>
        <dbReference type="EMBL" id="ABB28202.1"/>
    </source>
</evidence>
<feature type="region of interest" description="Disordered" evidence="16">
    <location>
        <begin position="1"/>
        <end position="21"/>
    </location>
</feature>
<evidence type="ECO:0000256" key="2">
    <source>
        <dbReference type="ARBA" id="ARBA00004127"/>
    </source>
</evidence>
<dbReference type="EMBL" id="CP000108">
    <property type="protein sequence ID" value="ABB28202.1"/>
    <property type="molecule type" value="Genomic_DNA"/>
</dbReference>
<evidence type="ECO:0000256" key="13">
    <source>
        <dbReference type="ARBA" id="ARBA00023264"/>
    </source>
</evidence>
<evidence type="ECO:0000256" key="9">
    <source>
        <dbReference type="ARBA" id="ARBA00022989"/>
    </source>
</evidence>
<feature type="transmembrane region" description="Helical" evidence="17">
    <location>
        <begin position="161"/>
        <end position="180"/>
    </location>
</feature>
<reference evidence="18" key="1">
    <citation type="submission" date="2005-08" db="EMBL/GenBank/DDBJ databases">
        <title>Complete sequence of Chlorobium chlorochromatii CaD3.</title>
        <authorList>
            <person name="Copeland A."/>
            <person name="Lucas S."/>
            <person name="Lapidus A."/>
            <person name="Barry K."/>
            <person name="Detter J.C."/>
            <person name="Glavina T."/>
            <person name="Hammon N."/>
            <person name="Israni S."/>
            <person name="Pitluck S."/>
            <person name="Bryant D."/>
            <person name="Schmutz J."/>
            <person name="Larimer F."/>
            <person name="Land M."/>
            <person name="Kyrpides N."/>
            <person name="Ivanova N."/>
            <person name="Richardson P."/>
        </authorList>
    </citation>
    <scope>NUCLEOTIDE SEQUENCE [LARGE SCALE GENOMIC DNA]</scope>
    <source>
        <strain evidence="18">CaD3</strain>
    </source>
</reference>
<dbReference type="GO" id="GO:0008654">
    <property type="term" value="P:phospholipid biosynthetic process"/>
    <property type="evidence" value="ECO:0007669"/>
    <property type="project" value="UniProtKB-KW"/>
</dbReference>
<accession>Q3AS23</accession>
<feature type="transmembrane region" description="Helical" evidence="17">
    <location>
        <begin position="225"/>
        <end position="251"/>
    </location>
</feature>
<gene>
    <name evidence="18" type="ordered locus">Cag_0939</name>
</gene>
<comment type="subcellular location">
    <subcellularLocation>
        <location evidence="2">Endomembrane system</location>
        <topology evidence="2">Multi-pass membrane protein</topology>
    </subcellularLocation>
</comment>
<dbReference type="InterPro" id="IPR050324">
    <property type="entry name" value="CDP-alcohol_PTase-I"/>
</dbReference>
<evidence type="ECO:0000256" key="14">
    <source>
        <dbReference type="ARBA" id="ARBA00032361"/>
    </source>
</evidence>
<dbReference type="HOGENOM" id="CLU_049944_3_0_10"/>
<dbReference type="GO" id="GO:0012505">
    <property type="term" value="C:endomembrane system"/>
    <property type="evidence" value="ECO:0007669"/>
    <property type="project" value="UniProtKB-SubCell"/>
</dbReference>
<keyword evidence="8 17" id="KW-0812">Transmembrane</keyword>
<dbReference type="Pfam" id="PF01066">
    <property type="entry name" value="CDP-OH_P_transf"/>
    <property type="match status" value="1"/>
</dbReference>
<keyword evidence="9 17" id="KW-1133">Transmembrane helix</keyword>
<dbReference type="PROSITE" id="PS00379">
    <property type="entry name" value="CDP_ALCOHOL_P_TRANSF"/>
    <property type="match status" value="1"/>
</dbReference>
<dbReference type="GO" id="GO:0016020">
    <property type="term" value="C:membrane"/>
    <property type="evidence" value="ECO:0007669"/>
    <property type="project" value="InterPro"/>
</dbReference>
<organism evidence="18">
    <name type="scientific">Chlorobium chlorochromatii (strain CaD3)</name>
    <dbReference type="NCBI Taxonomy" id="340177"/>
    <lineage>
        <taxon>Bacteria</taxon>
        <taxon>Pseudomonadati</taxon>
        <taxon>Chlorobiota</taxon>
        <taxon>Chlorobiia</taxon>
        <taxon>Chlorobiales</taxon>
        <taxon>Chlorobiaceae</taxon>
        <taxon>Chlorobium/Pelodictyon group</taxon>
        <taxon>Chlorobium</taxon>
    </lineage>
</organism>
<comment type="catalytic activity">
    <reaction evidence="1">
        <text>a CDP-1,2-diacyl-sn-glycerol + L-serine = a 1,2-diacyl-sn-glycero-3-phospho-L-serine + CMP + H(+)</text>
        <dbReference type="Rhea" id="RHEA:16913"/>
        <dbReference type="ChEBI" id="CHEBI:15378"/>
        <dbReference type="ChEBI" id="CHEBI:33384"/>
        <dbReference type="ChEBI" id="CHEBI:57262"/>
        <dbReference type="ChEBI" id="CHEBI:58332"/>
        <dbReference type="ChEBI" id="CHEBI:60377"/>
        <dbReference type="EC" id="2.7.8.8"/>
    </reaction>
</comment>
<dbReference type="KEGG" id="cch:Cag_0939"/>
<dbReference type="InterPro" id="IPR000462">
    <property type="entry name" value="CDP-OH_P_trans"/>
</dbReference>